<keyword evidence="6" id="KW-0675">Receptor</keyword>
<evidence type="ECO:0000313" key="6">
    <source>
        <dbReference type="EMBL" id="SCM77787.1"/>
    </source>
</evidence>
<dbReference type="SUPFAM" id="SSF53822">
    <property type="entry name" value="Periplasmic binding protein-like I"/>
    <property type="match status" value="1"/>
</dbReference>
<dbReference type="Pfam" id="PF13458">
    <property type="entry name" value="Peripla_BP_6"/>
    <property type="match status" value="1"/>
</dbReference>
<name>A0A212LJW6_9HYPH</name>
<evidence type="ECO:0000256" key="3">
    <source>
        <dbReference type="ARBA" id="ARBA00022970"/>
    </source>
</evidence>
<organism evidence="6">
    <name type="scientific">uncultured Pleomorphomonas sp</name>
    <dbReference type="NCBI Taxonomy" id="442121"/>
    <lineage>
        <taxon>Bacteria</taxon>
        <taxon>Pseudomonadati</taxon>
        <taxon>Pseudomonadota</taxon>
        <taxon>Alphaproteobacteria</taxon>
        <taxon>Hyphomicrobiales</taxon>
        <taxon>Pleomorphomonadaceae</taxon>
        <taxon>Pleomorphomonas</taxon>
        <taxon>environmental samples</taxon>
    </lineage>
</organism>
<dbReference type="GO" id="GO:0006865">
    <property type="term" value="P:amino acid transport"/>
    <property type="evidence" value="ECO:0007669"/>
    <property type="project" value="UniProtKB-KW"/>
</dbReference>
<protein>
    <submittedName>
        <fullName evidence="6">Receptor family ligand binding region</fullName>
    </submittedName>
</protein>
<gene>
    <name evidence="6" type="ORF">KL86PLE_60102</name>
</gene>
<dbReference type="InterPro" id="IPR051010">
    <property type="entry name" value="BCAA_transport"/>
</dbReference>
<proteinExistence type="inferred from homology"/>
<keyword evidence="3" id="KW-0029">Amino-acid transport</keyword>
<comment type="similarity">
    <text evidence="1">Belongs to the leucine-binding protein family.</text>
</comment>
<evidence type="ECO:0000259" key="5">
    <source>
        <dbReference type="Pfam" id="PF13458"/>
    </source>
</evidence>
<reference evidence="6" key="1">
    <citation type="submission" date="2016-08" db="EMBL/GenBank/DDBJ databases">
        <authorList>
            <person name="Seilhamer J.J."/>
        </authorList>
    </citation>
    <scope>NUCLEOTIDE SEQUENCE</scope>
    <source>
        <strain evidence="6">86</strain>
    </source>
</reference>
<dbReference type="CDD" id="cd06339">
    <property type="entry name" value="PBP1_YraM_LppC_lipoprotein-like"/>
    <property type="match status" value="1"/>
</dbReference>
<evidence type="ECO:0000256" key="2">
    <source>
        <dbReference type="ARBA" id="ARBA00022729"/>
    </source>
</evidence>
<evidence type="ECO:0000256" key="1">
    <source>
        <dbReference type="ARBA" id="ARBA00010062"/>
    </source>
</evidence>
<feature type="domain" description="Leucine-binding protein" evidence="5">
    <location>
        <begin position="78"/>
        <end position="391"/>
    </location>
</feature>
<dbReference type="PANTHER" id="PTHR30483:SF6">
    <property type="entry name" value="PERIPLASMIC BINDING PROTEIN OF ABC TRANSPORTER FOR NATURAL AMINO ACIDS"/>
    <property type="match status" value="1"/>
</dbReference>
<dbReference type="EMBL" id="FMJD01000010">
    <property type="protein sequence ID" value="SCM77787.1"/>
    <property type="molecule type" value="Genomic_DNA"/>
</dbReference>
<dbReference type="Gene3D" id="3.40.50.2300">
    <property type="match status" value="2"/>
</dbReference>
<dbReference type="InterPro" id="IPR028082">
    <property type="entry name" value="Peripla_BP_I"/>
</dbReference>
<dbReference type="PANTHER" id="PTHR30483">
    <property type="entry name" value="LEUCINE-SPECIFIC-BINDING PROTEIN"/>
    <property type="match status" value="1"/>
</dbReference>
<evidence type="ECO:0000256" key="4">
    <source>
        <dbReference type="SAM" id="MobiDB-lite"/>
    </source>
</evidence>
<dbReference type="AlphaFoldDB" id="A0A212LJW6"/>
<dbReference type="InterPro" id="IPR028081">
    <property type="entry name" value="Leu-bd"/>
</dbReference>
<sequence length="417" mass="41663">MTRDDGRVASGAADTAVSPETSGQRAEAAGLSRRLALLLMGGAALAACSPMSRPSGGGALLPPPTGPAVSGEVLGTGTVRVALLLPKTAPGNGAALAAAMQNAAALGLNDFSGNDLTVLVKDTHGTAEGAAEAARQAISEGAELIIGPIFAAEVGGVGPVARAASVPVIAFSSDPSVAASGVYILGFLVDGQVRRVVAEAARSGRKSIAAIMSQSAFGNLAEAALRQEAGRYGMRVVAVERFAAGGEAQSVAAVAANAAQIDCILLPEGAGVAPNIARSLRSAGVDLTRIKLLGTGVWNDPAVYGDPSLVGGWFPSPEISGFSAFASRYRSTYGGEPPLTASLAYDAVVLAAGLAKTAGAQRFQLSVITNPEGFLSAVNGLFRFNAFGTNDRGLAIYEVTGSTPSLVSAAPRAFTGA</sequence>
<keyword evidence="3" id="KW-0813">Transport</keyword>
<feature type="region of interest" description="Disordered" evidence="4">
    <location>
        <begin position="1"/>
        <end position="26"/>
    </location>
</feature>
<accession>A0A212LJW6</accession>
<keyword evidence="2" id="KW-0732">Signal</keyword>
<dbReference type="RefSeq" id="WP_288197588.1">
    <property type="nucleotide sequence ID" value="NZ_LT608334.1"/>
</dbReference>